<comment type="caution">
    <text evidence="1">The sequence shown here is derived from an EMBL/GenBank/DDBJ whole genome shotgun (WGS) entry which is preliminary data.</text>
</comment>
<keyword evidence="2" id="KW-1185">Reference proteome</keyword>
<dbReference type="SUPFAM" id="SSF110296">
    <property type="entry name" value="Oligoxyloglucan reducing end-specific cellobiohydrolase"/>
    <property type="match status" value="1"/>
</dbReference>
<proteinExistence type="predicted"/>
<gene>
    <name evidence="1" type="ORF">ACFSFX_03160</name>
</gene>
<dbReference type="PANTHER" id="PTHR43739:SF5">
    <property type="entry name" value="EXO-ALPHA-SIALIDASE"/>
    <property type="match status" value="1"/>
</dbReference>
<accession>A0ABW4Q4H1</accession>
<evidence type="ECO:0000313" key="1">
    <source>
        <dbReference type="EMBL" id="MFD1845593.1"/>
    </source>
</evidence>
<reference evidence="2" key="1">
    <citation type="journal article" date="2019" name="Int. J. Syst. Evol. Microbiol.">
        <title>The Global Catalogue of Microorganisms (GCM) 10K type strain sequencing project: providing services to taxonomists for standard genome sequencing and annotation.</title>
        <authorList>
            <consortium name="The Broad Institute Genomics Platform"/>
            <consortium name="The Broad Institute Genome Sequencing Center for Infectious Disease"/>
            <person name="Wu L."/>
            <person name="Ma J."/>
        </authorList>
    </citation>
    <scope>NUCLEOTIDE SEQUENCE [LARGE SCALE GENOMIC DNA]</scope>
    <source>
        <strain evidence="2">JCM 11496</strain>
    </source>
</reference>
<evidence type="ECO:0000313" key="2">
    <source>
        <dbReference type="Proteomes" id="UP001597307"/>
    </source>
</evidence>
<dbReference type="EMBL" id="JBHUGA010000006">
    <property type="protein sequence ID" value="MFD1845593.1"/>
    <property type="molecule type" value="Genomic_DNA"/>
</dbReference>
<dbReference type="PANTHER" id="PTHR43739">
    <property type="entry name" value="XYLOGLUCANASE (EUROFUNG)"/>
    <property type="match status" value="1"/>
</dbReference>
<organism evidence="1 2">
    <name type="scientific">Arthrobacter flavus</name>
    <dbReference type="NCBI Taxonomy" id="95172"/>
    <lineage>
        <taxon>Bacteria</taxon>
        <taxon>Bacillati</taxon>
        <taxon>Actinomycetota</taxon>
        <taxon>Actinomycetes</taxon>
        <taxon>Micrococcales</taxon>
        <taxon>Micrococcaceae</taxon>
        <taxon>Arthrobacter</taxon>
    </lineage>
</organism>
<dbReference type="Gene3D" id="2.130.10.10">
    <property type="entry name" value="YVTN repeat-like/Quinoprotein amine dehydrogenase"/>
    <property type="match status" value="1"/>
</dbReference>
<protein>
    <submittedName>
        <fullName evidence="1">WD40/YVTN/BNR-like repeat-containing protein</fullName>
    </submittedName>
</protein>
<dbReference type="RefSeq" id="WP_343877844.1">
    <property type="nucleotide sequence ID" value="NZ_BAAAIJ010000007.1"/>
</dbReference>
<dbReference type="InterPro" id="IPR052025">
    <property type="entry name" value="Xyloglucanase_GH74"/>
</dbReference>
<sequence length="362" mass="39172">MTTTLLAVGTKKGLWLATSTDRLTWTLSEPQFLMQEVASVGIDTREGRTRIMAGVLSYHWGPTVVCSDDLGVTWSEPEHGAIKFGADDDAAVERIWQLHPDSADRPGVVWAGCEPISVWKSTDYGEHFELNRGLWDHPHRSEWGAGFGGAAAHSVLPSPVSDAVHVAMSTGGVYRSDDGGASWAPRNKGISAYFMPDPNPEFGQCVHKIARDAVEPNRLYAQNHHGVYRSDDSGETWESIADGLPADFGFVMLTHPRRSGTAWVIPLKADGERIPPDAKLAVHRTDDAGSSWRRLDQGLPDHEYNAVLRDAAGVDTLEPVGVYFGTRGGTVYASADDGASFTEVVSHLPDVLCVRASAVVGT</sequence>
<dbReference type="Proteomes" id="UP001597307">
    <property type="component" value="Unassembled WGS sequence"/>
</dbReference>
<name>A0ABW4Q4H1_9MICC</name>
<dbReference type="InterPro" id="IPR015943">
    <property type="entry name" value="WD40/YVTN_repeat-like_dom_sf"/>
</dbReference>